<accession>A0A8J4S4Q6</accession>
<comment type="caution">
    <text evidence="2">The sequence shown here is derived from an EMBL/GenBank/DDBJ whole genome shotgun (WGS) entry which is preliminary data.</text>
</comment>
<evidence type="ECO:0000313" key="2">
    <source>
        <dbReference type="EMBL" id="KAF3975451.1"/>
    </source>
</evidence>
<feature type="region of interest" description="Disordered" evidence="1">
    <location>
        <begin position="152"/>
        <end position="173"/>
    </location>
</feature>
<evidence type="ECO:0000313" key="3">
    <source>
        <dbReference type="Proteomes" id="UP000737018"/>
    </source>
</evidence>
<organism evidence="2 3">
    <name type="scientific">Castanea mollissima</name>
    <name type="common">Chinese chestnut</name>
    <dbReference type="NCBI Taxonomy" id="60419"/>
    <lineage>
        <taxon>Eukaryota</taxon>
        <taxon>Viridiplantae</taxon>
        <taxon>Streptophyta</taxon>
        <taxon>Embryophyta</taxon>
        <taxon>Tracheophyta</taxon>
        <taxon>Spermatophyta</taxon>
        <taxon>Magnoliopsida</taxon>
        <taxon>eudicotyledons</taxon>
        <taxon>Gunneridae</taxon>
        <taxon>Pentapetalae</taxon>
        <taxon>rosids</taxon>
        <taxon>fabids</taxon>
        <taxon>Fagales</taxon>
        <taxon>Fagaceae</taxon>
        <taxon>Castanea</taxon>
    </lineage>
</organism>
<dbReference type="Proteomes" id="UP000737018">
    <property type="component" value="Unassembled WGS sequence"/>
</dbReference>
<dbReference type="OrthoDB" id="1712821at2759"/>
<protein>
    <submittedName>
        <fullName evidence="2">Uncharacterized protein</fullName>
    </submittedName>
</protein>
<feature type="compositionally biased region" description="Low complexity" evidence="1">
    <location>
        <begin position="152"/>
        <end position="166"/>
    </location>
</feature>
<dbReference type="InterPro" id="IPR002110">
    <property type="entry name" value="Ankyrin_rpt"/>
</dbReference>
<sequence>MALQNDTGETALFLAAANNLHEIFSYLLSFSDIQTLKIRSKSDMDAFHIAAKHAHLDTAQCKRKSHEPFISNQTSNLNSSHFRWPTCRWPPSGNFSASVTTGNRNSTTRCSGGTSISVDTKLPAPHSAIWSLSSAMIPRLSSSTHSPCSECSASSTPPTFPSPMSFGRTSAVA</sequence>
<dbReference type="EMBL" id="JRKL02000079">
    <property type="protein sequence ID" value="KAF3975451.1"/>
    <property type="molecule type" value="Genomic_DNA"/>
</dbReference>
<name>A0A8J4S4Q6_9ROSI</name>
<keyword evidence="3" id="KW-1185">Reference proteome</keyword>
<gene>
    <name evidence="2" type="ORF">CMV_001296</name>
</gene>
<dbReference type="SUPFAM" id="SSF48403">
    <property type="entry name" value="Ankyrin repeat"/>
    <property type="match status" value="1"/>
</dbReference>
<proteinExistence type="predicted"/>
<dbReference type="Gene3D" id="1.25.40.20">
    <property type="entry name" value="Ankyrin repeat-containing domain"/>
    <property type="match status" value="1"/>
</dbReference>
<evidence type="ECO:0000256" key="1">
    <source>
        <dbReference type="SAM" id="MobiDB-lite"/>
    </source>
</evidence>
<dbReference type="Pfam" id="PF12796">
    <property type="entry name" value="Ank_2"/>
    <property type="match status" value="1"/>
</dbReference>
<dbReference type="InterPro" id="IPR036770">
    <property type="entry name" value="Ankyrin_rpt-contain_sf"/>
</dbReference>
<reference evidence="2" key="1">
    <citation type="submission" date="2020-03" db="EMBL/GenBank/DDBJ databases">
        <title>Castanea mollissima Vanexum genome sequencing.</title>
        <authorList>
            <person name="Staton M."/>
        </authorList>
    </citation>
    <scope>NUCLEOTIDE SEQUENCE</scope>
    <source>
        <tissue evidence="2">Leaf</tissue>
    </source>
</reference>
<dbReference type="AlphaFoldDB" id="A0A8J4S4Q6"/>